<evidence type="ECO:0000256" key="4">
    <source>
        <dbReference type="ARBA" id="ARBA00023239"/>
    </source>
</evidence>
<dbReference type="InterPro" id="IPR029068">
    <property type="entry name" value="Glyas_Bleomycin-R_OHBP_Dase"/>
</dbReference>
<gene>
    <name evidence="6" type="ORF">NOCA2350035</name>
</gene>
<dbReference type="EC" id="4.2.1.96" evidence="3"/>
<feature type="domain" description="Glyoxalase-like" evidence="5">
    <location>
        <begin position="112"/>
        <end position="214"/>
    </location>
</feature>
<comment type="similarity">
    <text evidence="2">Belongs to the pterin-4-alpha-carbinolamine dehydratase family.</text>
</comment>
<evidence type="ECO:0000259" key="5">
    <source>
        <dbReference type="Pfam" id="PF18029"/>
    </source>
</evidence>
<dbReference type="Gene3D" id="3.30.1360.20">
    <property type="entry name" value="Transcriptional coactivator/pterin dehydratase"/>
    <property type="match status" value="1"/>
</dbReference>
<name>A0A2P2C3A2_9ZZZZ</name>
<dbReference type="Pfam" id="PF18029">
    <property type="entry name" value="Glyoxalase_6"/>
    <property type="match status" value="1"/>
</dbReference>
<dbReference type="SUPFAM" id="SSF55248">
    <property type="entry name" value="PCD-like"/>
    <property type="match status" value="1"/>
</dbReference>
<dbReference type="Gene3D" id="3.10.180.10">
    <property type="entry name" value="2,3-Dihydroxybiphenyl 1,2-Dioxygenase, domain 1"/>
    <property type="match status" value="1"/>
</dbReference>
<dbReference type="PANTHER" id="PTHR12599:SF0">
    <property type="entry name" value="PTERIN-4-ALPHA-CARBINOLAMINE DEHYDRATASE"/>
    <property type="match status" value="1"/>
</dbReference>
<dbReference type="GO" id="GO:0008124">
    <property type="term" value="F:4-alpha-hydroxytetrahydrobiopterin dehydratase activity"/>
    <property type="evidence" value="ECO:0007669"/>
    <property type="project" value="UniProtKB-EC"/>
</dbReference>
<dbReference type="EMBL" id="CZKA01000029">
    <property type="protein sequence ID" value="CUR56507.1"/>
    <property type="molecule type" value="Genomic_DNA"/>
</dbReference>
<evidence type="ECO:0000256" key="2">
    <source>
        <dbReference type="ARBA" id="ARBA00006472"/>
    </source>
</evidence>
<dbReference type="InterPro" id="IPR036428">
    <property type="entry name" value="PCD_sf"/>
</dbReference>
<evidence type="ECO:0000256" key="1">
    <source>
        <dbReference type="ARBA" id="ARBA00001554"/>
    </source>
</evidence>
<evidence type="ECO:0000313" key="6">
    <source>
        <dbReference type="EMBL" id="CUR56507.1"/>
    </source>
</evidence>
<dbReference type="PANTHER" id="PTHR12599">
    <property type="entry name" value="PTERIN-4-ALPHA-CARBINOLAMINE DEHYDRATASE"/>
    <property type="match status" value="1"/>
</dbReference>
<reference evidence="6" key="1">
    <citation type="submission" date="2015-08" db="EMBL/GenBank/DDBJ databases">
        <authorList>
            <person name="Babu N.S."/>
            <person name="Beckwith C.J."/>
            <person name="Beseler K.G."/>
            <person name="Brison A."/>
            <person name="Carone J.V."/>
            <person name="Caskin T.P."/>
            <person name="Diamond M."/>
            <person name="Durham M.E."/>
            <person name="Foxe J.M."/>
            <person name="Go M."/>
            <person name="Henderson B.A."/>
            <person name="Jones I.B."/>
            <person name="McGettigan J.A."/>
            <person name="Micheletti S.J."/>
            <person name="Nasrallah M.E."/>
            <person name="Ortiz D."/>
            <person name="Piller C.R."/>
            <person name="Privatt S.R."/>
            <person name="Schneider S.L."/>
            <person name="Sharp S."/>
            <person name="Smith T.C."/>
            <person name="Stanton J.D."/>
            <person name="Ullery H.E."/>
            <person name="Wilson R.J."/>
            <person name="Serrano M.G."/>
            <person name="Buck G."/>
            <person name="Lee V."/>
            <person name="Wang Y."/>
            <person name="Carvalho R."/>
            <person name="Voegtly L."/>
            <person name="Shi R."/>
            <person name="Duckworth R."/>
            <person name="Johnson A."/>
            <person name="Loviza R."/>
            <person name="Walstead R."/>
            <person name="Shah Z."/>
            <person name="Kiflezghi M."/>
            <person name="Wade K."/>
            <person name="Ball S.L."/>
            <person name="Bradley K.W."/>
            <person name="Asai D.J."/>
            <person name="Bowman C.A."/>
            <person name="Russell D.A."/>
            <person name="Pope W.H."/>
            <person name="Jacobs-Sera D."/>
            <person name="Hendrix R.W."/>
            <person name="Hatfull G.F."/>
        </authorList>
    </citation>
    <scope>NUCLEOTIDE SEQUENCE</scope>
</reference>
<dbReference type="GO" id="GO:0006729">
    <property type="term" value="P:tetrahydrobiopterin biosynthetic process"/>
    <property type="evidence" value="ECO:0007669"/>
    <property type="project" value="InterPro"/>
</dbReference>
<keyword evidence="4" id="KW-0456">Lyase</keyword>
<dbReference type="AlphaFoldDB" id="A0A2P2C3A2"/>
<protein>
    <recommendedName>
        <fullName evidence="3">4a-hydroxytetrahydrobiopterin dehydratase</fullName>
        <ecNumber evidence="3">4.2.1.96</ecNumber>
    </recommendedName>
</protein>
<proteinExistence type="inferred from homology"/>
<evidence type="ECO:0000256" key="3">
    <source>
        <dbReference type="ARBA" id="ARBA00013252"/>
    </source>
</evidence>
<dbReference type="InterPro" id="IPR041581">
    <property type="entry name" value="Glyoxalase_6"/>
</dbReference>
<accession>A0A2P2C3A2</accession>
<organism evidence="6">
    <name type="scientific">metagenome</name>
    <dbReference type="NCBI Taxonomy" id="256318"/>
    <lineage>
        <taxon>unclassified sequences</taxon>
        <taxon>metagenomes</taxon>
    </lineage>
</organism>
<dbReference type="InterPro" id="IPR001533">
    <property type="entry name" value="Pterin_deHydtase"/>
</dbReference>
<dbReference type="Pfam" id="PF01329">
    <property type="entry name" value="Pterin_4a"/>
    <property type="match status" value="1"/>
</dbReference>
<comment type="catalytic activity">
    <reaction evidence="1">
        <text>(4aS,6R)-4a-hydroxy-L-erythro-5,6,7,8-tetrahydrobiopterin = (6R)-L-erythro-6,7-dihydrobiopterin + H2O</text>
        <dbReference type="Rhea" id="RHEA:11920"/>
        <dbReference type="ChEBI" id="CHEBI:15377"/>
        <dbReference type="ChEBI" id="CHEBI:15642"/>
        <dbReference type="ChEBI" id="CHEBI:43120"/>
        <dbReference type="EC" id="4.2.1.96"/>
    </reaction>
</comment>
<dbReference type="CDD" id="cd00488">
    <property type="entry name" value="PCD_DCoH"/>
    <property type="match status" value="1"/>
</dbReference>
<sequence length="220" mass="23656">MTDPKQKLTGPEIAAADLIDWRQLLRGLHTRFATGDFVTGLALAQAIGAAAEEANHHPDLDLRYPHLDVKLSSHDVDGITQRDVDLARVISSLAAELGVAAAPRAVSTLELGLDTADQEAIRPFWLALLALDPAAGADDEVLDSSGRLPTIWFQPTEPHETPKQRLHVDITVPHDVAEERVAAALAAGGTLVSAERAPAYWVLADAEGNRACVCTWQDRD</sequence>